<gene>
    <name evidence="2" type="ORF">AAFF_G00441010</name>
</gene>
<dbReference type="PANTHER" id="PTHR10614:SF11">
    <property type="entry name" value="INSULIN RECEPTOR SUBSTRATE 1"/>
    <property type="match status" value="1"/>
</dbReference>
<reference evidence="2" key="1">
    <citation type="journal article" date="2023" name="Science">
        <title>Genome structures resolve the early diversification of teleost fishes.</title>
        <authorList>
            <person name="Parey E."/>
            <person name="Louis A."/>
            <person name="Montfort J."/>
            <person name="Bouchez O."/>
            <person name="Roques C."/>
            <person name="Iampietro C."/>
            <person name="Lluch J."/>
            <person name="Castinel A."/>
            <person name="Donnadieu C."/>
            <person name="Desvignes T."/>
            <person name="Floi Bucao C."/>
            <person name="Jouanno E."/>
            <person name="Wen M."/>
            <person name="Mejri S."/>
            <person name="Dirks R."/>
            <person name="Jansen H."/>
            <person name="Henkel C."/>
            <person name="Chen W.J."/>
            <person name="Zahm M."/>
            <person name="Cabau C."/>
            <person name="Klopp C."/>
            <person name="Thompson A.W."/>
            <person name="Robinson-Rechavi M."/>
            <person name="Braasch I."/>
            <person name="Lecointre G."/>
            <person name="Bobe J."/>
            <person name="Postlethwait J.H."/>
            <person name="Berthelot C."/>
            <person name="Roest Crollius H."/>
            <person name="Guiguen Y."/>
        </authorList>
    </citation>
    <scope>NUCLEOTIDE SEQUENCE</scope>
    <source>
        <strain evidence="2">NC1722</strain>
    </source>
</reference>
<dbReference type="AlphaFoldDB" id="A0AAD7S7S4"/>
<sequence length="93" mass="10111">AAAPPCADDVKRHSSASFENVWLKPGEPAACERREEATAGGGAVQNGLDYMDLDLAKERTPQKGGAPDDPSTYASIRFQKEEDLRKTPAHREE</sequence>
<dbReference type="GO" id="GO:0043548">
    <property type="term" value="F:phosphatidylinositol 3-kinase binding"/>
    <property type="evidence" value="ECO:0007669"/>
    <property type="project" value="TreeGrafter"/>
</dbReference>
<protein>
    <submittedName>
        <fullName evidence="2">Uncharacterized protein</fullName>
    </submittedName>
</protein>
<dbReference type="GO" id="GO:0008286">
    <property type="term" value="P:insulin receptor signaling pathway"/>
    <property type="evidence" value="ECO:0007669"/>
    <property type="project" value="InterPro"/>
</dbReference>
<feature type="non-terminal residue" evidence="2">
    <location>
        <position position="1"/>
    </location>
</feature>
<evidence type="ECO:0000313" key="3">
    <source>
        <dbReference type="Proteomes" id="UP001221898"/>
    </source>
</evidence>
<evidence type="ECO:0000313" key="2">
    <source>
        <dbReference type="EMBL" id="KAJ8397267.1"/>
    </source>
</evidence>
<feature type="region of interest" description="Disordered" evidence="1">
    <location>
        <begin position="56"/>
        <end position="93"/>
    </location>
</feature>
<proteinExistence type="predicted"/>
<name>A0AAD7S7S4_9TELE</name>
<accession>A0AAD7S7S4</accession>
<dbReference type="EMBL" id="JAINUG010000099">
    <property type="protein sequence ID" value="KAJ8397267.1"/>
    <property type="molecule type" value="Genomic_DNA"/>
</dbReference>
<comment type="caution">
    <text evidence="2">The sequence shown here is derived from an EMBL/GenBank/DDBJ whole genome shotgun (WGS) entry which is preliminary data.</text>
</comment>
<dbReference type="Proteomes" id="UP001221898">
    <property type="component" value="Unassembled WGS sequence"/>
</dbReference>
<dbReference type="GO" id="GO:0005829">
    <property type="term" value="C:cytosol"/>
    <property type="evidence" value="ECO:0007669"/>
    <property type="project" value="TreeGrafter"/>
</dbReference>
<dbReference type="GO" id="GO:0005886">
    <property type="term" value="C:plasma membrane"/>
    <property type="evidence" value="ECO:0007669"/>
    <property type="project" value="TreeGrafter"/>
</dbReference>
<dbReference type="GO" id="GO:0005158">
    <property type="term" value="F:insulin receptor binding"/>
    <property type="evidence" value="ECO:0007669"/>
    <property type="project" value="InterPro"/>
</dbReference>
<organism evidence="2 3">
    <name type="scientific">Aldrovandia affinis</name>
    <dbReference type="NCBI Taxonomy" id="143900"/>
    <lineage>
        <taxon>Eukaryota</taxon>
        <taxon>Metazoa</taxon>
        <taxon>Chordata</taxon>
        <taxon>Craniata</taxon>
        <taxon>Vertebrata</taxon>
        <taxon>Euteleostomi</taxon>
        <taxon>Actinopterygii</taxon>
        <taxon>Neopterygii</taxon>
        <taxon>Teleostei</taxon>
        <taxon>Notacanthiformes</taxon>
        <taxon>Halosauridae</taxon>
        <taxon>Aldrovandia</taxon>
    </lineage>
</organism>
<dbReference type="PANTHER" id="PTHR10614">
    <property type="entry name" value="INSULIN RECEPTOR SUBSTRATE"/>
    <property type="match status" value="1"/>
</dbReference>
<dbReference type="InterPro" id="IPR039011">
    <property type="entry name" value="IRS"/>
</dbReference>
<keyword evidence="3" id="KW-1185">Reference proteome</keyword>
<feature type="compositionally biased region" description="Basic and acidic residues" evidence="1">
    <location>
        <begin position="78"/>
        <end position="93"/>
    </location>
</feature>
<evidence type="ECO:0000256" key="1">
    <source>
        <dbReference type="SAM" id="MobiDB-lite"/>
    </source>
</evidence>